<protein>
    <submittedName>
        <fullName evidence="4">ADP-ribose pyrophosphatase YjhB (NUDIX family)</fullName>
    </submittedName>
</protein>
<feature type="domain" description="Nudix hydrolase" evidence="3">
    <location>
        <begin position="23"/>
        <end position="153"/>
    </location>
</feature>
<dbReference type="InterPro" id="IPR000086">
    <property type="entry name" value="NUDIX_hydrolase_dom"/>
</dbReference>
<comment type="cofactor">
    <cofactor evidence="1">
        <name>Mg(2+)</name>
        <dbReference type="ChEBI" id="CHEBI:18420"/>
    </cofactor>
</comment>
<comment type="caution">
    <text evidence="4">The sequence shown here is derived from an EMBL/GenBank/DDBJ whole genome shotgun (WGS) entry which is preliminary data.</text>
</comment>
<keyword evidence="2" id="KW-0378">Hydrolase</keyword>
<dbReference type="PANTHER" id="PTHR43046">
    <property type="entry name" value="GDP-MANNOSE MANNOSYL HYDROLASE"/>
    <property type="match status" value="1"/>
</dbReference>
<dbReference type="InterPro" id="IPR015797">
    <property type="entry name" value="NUDIX_hydrolase-like_dom_sf"/>
</dbReference>
<dbReference type="EMBL" id="SGWX01000001">
    <property type="protein sequence ID" value="RZS62876.1"/>
    <property type="molecule type" value="Genomic_DNA"/>
</dbReference>
<evidence type="ECO:0000313" key="5">
    <source>
        <dbReference type="Proteomes" id="UP000293852"/>
    </source>
</evidence>
<dbReference type="PROSITE" id="PS00893">
    <property type="entry name" value="NUDIX_BOX"/>
    <property type="match status" value="1"/>
</dbReference>
<reference evidence="4 5" key="1">
    <citation type="submission" date="2019-02" db="EMBL/GenBank/DDBJ databases">
        <title>Sequencing the genomes of 1000 actinobacteria strains.</title>
        <authorList>
            <person name="Klenk H.-P."/>
        </authorList>
    </citation>
    <scope>NUCLEOTIDE SEQUENCE [LARGE SCALE GENOMIC DNA]</scope>
    <source>
        <strain evidence="4 5">DSM 16932</strain>
    </source>
</reference>
<dbReference type="SUPFAM" id="SSF55811">
    <property type="entry name" value="Nudix"/>
    <property type="match status" value="1"/>
</dbReference>
<dbReference type="RefSeq" id="WP_242608007.1">
    <property type="nucleotide sequence ID" value="NZ_SGWX01000001.1"/>
</dbReference>
<dbReference type="GO" id="GO:0016787">
    <property type="term" value="F:hydrolase activity"/>
    <property type="evidence" value="ECO:0007669"/>
    <property type="project" value="UniProtKB-KW"/>
</dbReference>
<dbReference type="PROSITE" id="PS51462">
    <property type="entry name" value="NUDIX"/>
    <property type="match status" value="1"/>
</dbReference>
<organism evidence="4 5">
    <name type="scientific">Xylanimonas ulmi</name>
    <dbReference type="NCBI Taxonomy" id="228973"/>
    <lineage>
        <taxon>Bacteria</taxon>
        <taxon>Bacillati</taxon>
        <taxon>Actinomycetota</taxon>
        <taxon>Actinomycetes</taxon>
        <taxon>Micrococcales</taxon>
        <taxon>Promicromonosporaceae</taxon>
        <taxon>Xylanimonas</taxon>
    </lineage>
</organism>
<dbReference type="Gene3D" id="3.90.79.10">
    <property type="entry name" value="Nucleoside Triphosphate Pyrophosphohydrolase"/>
    <property type="match status" value="1"/>
</dbReference>
<accession>A0A4Q7M4J9</accession>
<gene>
    <name evidence="4" type="ORF">EV386_3232</name>
</gene>
<sequence length="155" mass="16233">MSGAAPGPSGEVTGSAPGAADPTVLRIVAAVIVRDGRFLLVRKRGTTSFMQVGGKIEPGERPGDALVREVAEEIGASLDPGSVRALGRFSAVAANESHHVVDAHVFEVDLPADVDPRPQAELEDLIWVDPEAPVAPHPIAPLSLDLIAAWSRRAR</sequence>
<dbReference type="Pfam" id="PF00293">
    <property type="entry name" value="NUDIX"/>
    <property type="match status" value="1"/>
</dbReference>
<evidence type="ECO:0000259" key="3">
    <source>
        <dbReference type="PROSITE" id="PS51462"/>
    </source>
</evidence>
<evidence type="ECO:0000313" key="4">
    <source>
        <dbReference type="EMBL" id="RZS62876.1"/>
    </source>
</evidence>
<dbReference type="PANTHER" id="PTHR43046:SF2">
    <property type="entry name" value="8-OXO-DGTP DIPHOSPHATASE-RELATED"/>
    <property type="match status" value="1"/>
</dbReference>
<evidence type="ECO:0000256" key="2">
    <source>
        <dbReference type="ARBA" id="ARBA00022801"/>
    </source>
</evidence>
<dbReference type="AlphaFoldDB" id="A0A4Q7M4J9"/>
<dbReference type="CDD" id="cd04690">
    <property type="entry name" value="NUDIX_Hydrolase"/>
    <property type="match status" value="1"/>
</dbReference>
<keyword evidence="5" id="KW-1185">Reference proteome</keyword>
<dbReference type="InterPro" id="IPR020084">
    <property type="entry name" value="NUDIX_hydrolase_CS"/>
</dbReference>
<evidence type="ECO:0000256" key="1">
    <source>
        <dbReference type="ARBA" id="ARBA00001946"/>
    </source>
</evidence>
<dbReference type="Proteomes" id="UP000293852">
    <property type="component" value="Unassembled WGS sequence"/>
</dbReference>
<name>A0A4Q7M4J9_9MICO</name>
<proteinExistence type="predicted"/>